<dbReference type="Pfam" id="PF01302">
    <property type="entry name" value="CAP_GLY"/>
    <property type="match status" value="1"/>
</dbReference>
<dbReference type="GO" id="GO:0005874">
    <property type="term" value="C:microtubule"/>
    <property type="evidence" value="ECO:0007669"/>
    <property type="project" value="UniProtKB-KW"/>
</dbReference>
<dbReference type="GO" id="GO:0005814">
    <property type="term" value="C:centriole"/>
    <property type="evidence" value="ECO:0007669"/>
    <property type="project" value="UniProtKB-SubCell"/>
</dbReference>
<evidence type="ECO:0000256" key="1">
    <source>
        <dbReference type="ARBA" id="ARBA00004245"/>
    </source>
</evidence>
<dbReference type="InterPro" id="IPR022157">
    <property type="entry name" value="Dynactin"/>
</dbReference>
<dbReference type="GO" id="GO:0051301">
    <property type="term" value="P:cell division"/>
    <property type="evidence" value="ECO:0007669"/>
    <property type="project" value="UniProtKB-KW"/>
</dbReference>
<proteinExistence type="inferred from homology"/>
<feature type="coiled-coil region" evidence="8">
    <location>
        <begin position="126"/>
        <end position="392"/>
    </location>
</feature>
<keyword evidence="7" id="KW-0206">Cytoskeleton</keyword>
<feature type="coiled-coil region" evidence="8">
    <location>
        <begin position="861"/>
        <end position="895"/>
    </location>
</feature>
<comment type="similarity">
    <text evidence="2">Belongs to the dynactin 150 kDa subunit family.</text>
</comment>
<dbReference type="SUPFAM" id="SSF74924">
    <property type="entry name" value="Cap-Gly domain"/>
    <property type="match status" value="1"/>
</dbReference>
<feature type="region of interest" description="Disordered" evidence="9">
    <location>
        <begin position="81"/>
        <end position="125"/>
    </location>
</feature>
<evidence type="ECO:0000256" key="5">
    <source>
        <dbReference type="ARBA" id="ARBA00023017"/>
    </source>
</evidence>
<dbReference type="InterPro" id="IPR000938">
    <property type="entry name" value="CAP-Gly_domain"/>
</dbReference>
<keyword evidence="5" id="KW-0243">Dynein</keyword>
<evidence type="ECO:0000256" key="3">
    <source>
        <dbReference type="ARBA" id="ARBA00022490"/>
    </source>
</evidence>
<keyword evidence="3" id="KW-0963">Cytoplasm</keyword>
<feature type="region of interest" description="Disordered" evidence="9">
    <location>
        <begin position="1037"/>
        <end position="1065"/>
    </location>
</feature>
<comment type="subcellular location">
    <subcellularLocation>
        <location evidence="1">Cytoplasm</location>
        <location evidence="1">Cytoskeleton</location>
    </subcellularLocation>
</comment>
<dbReference type="RefSeq" id="XP_007783293.1">
    <property type="nucleotide sequence ID" value="XM_007785103.1"/>
</dbReference>
<dbReference type="OrthoDB" id="2130750at2759"/>
<dbReference type="PROSITE" id="PS50245">
    <property type="entry name" value="CAP_GLY_2"/>
    <property type="match status" value="1"/>
</dbReference>
<keyword evidence="4" id="KW-0493">Microtubule</keyword>
<dbReference type="OMA" id="EGDCARD"/>
<evidence type="ECO:0000256" key="4">
    <source>
        <dbReference type="ARBA" id="ARBA00022701"/>
    </source>
</evidence>
<keyword evidence="12" id="KW-1185">Reference proteome</keyword>
<dbReference type="HOGENOM" id="CLU_002523_1_1_1"/>
<dbReference type="GO" id="GO:0005816">
    <property type="term" value="C:spindle pole body"/>
    <property type="evidence" value="ECO:0007669"/>
    <property type="project" value="TreeGrafter"/>
</dbReference>
<dbReference type="Gene3D" id="2.30.30.190">
    <property type="entry name" value="CAP Gly-rich-like domain"/>
    <property type="match status" value="1"/>
</dbReference>
<dbReference type="PANTHER" id="PTHR18916">
    <property type="entry name" value="DYNACTIN 1-RELATED MICROTUBULE-BINDING"/>
    <property type="match status" value="1"/>
</dbReference>
<dbReference type="GO" id="GO:0000132">
    <property type="term" value="P:establishment of mitotic spindle orientation"/>
    <property type="evidence" value="ECO:0007669"/>
    <property type="project" value="TreeGrafter"/>
</dbReference>
<evidence type="ECO:0000256" key="7">
    <source>
        <dbReference type="ARBA" id="ARBA00023212"/>
    </source>
</evidence>
<dbReference type="STRING" id="1168221.R7Z221"/>
<keyword evidence="6 8" id="KW-0175">Coiled coil</keyword>
<sequence>MQALRAGQVVELSDGRSAAVRFVGVTAFAAGEWIGVEFTEPLGKNDGSVQGQRYFSCQPNHGMFLRRSAVARVVEPNALAPRPLATGQGRPRHSLAVPSARQSLLTRATKPASTSPPPPTTASNKLEELQATLRVMEKQRTEDKESLKLLEQTQQERNKFEQVIHKLQAKMQPQAQELAELRRQLKEAQASLEEIEAHQAGYETAVESATMDREMAEQKAETYEAELDDLKLRLEELEVENELLKEGNLDLSHEMTDEERSGQGWIQKERENERLKEALLRLRDVSQDQEATLKSHIKSLEEDVQKLTTVKQELSNTRAKLLEREADILDVRQQLDNALSAEDIIEELTERNTSLNEQVTQLQNTIDDLKALKELEDELEANHLENAKQLQDVISHKDTIIIDHNRRLTQQEELLADQESTIQRFQGLVSSLQSALADMRTSKEITDTQAEELSTRSRAMLDLNKQLQMSATSTKSRTIDMELRKLDAQEAIEHLAIVQLYLPESFHTERDSVLALLRFRRITFKANLLHGLVKDNVSEDKLDARGEHVFTACGVLDQLTWISAMSERFGNTITASSLEQFTRFEGALYELEPVERALNSYIDTVRKDELREEDMTEELQRSISLMIHLAEVHLRAGLDSYADTFIMKTLLMQSQMENTTAALTLVKAEVETNLPITNEYHTDLPRFIQKMNQLITQSRSAKIMVGKTVHILQELKARSLVLTADALPTFVECQHSTADLATYTRMLGSNISNILRDESDVDFPTVDTILPAIASTTSTVFDTEETTPLMTLTIKLRNLSDRLNEIYSTSSDLTQTTEFERPSPPWVLHSKEIAQSKINSADKDEEIARLTESCNKAIAALNHYDDRLEEARVKIEVLESRNRDAMKQATRIQELETLVVAAQAGENEAIETLREQDLAMVKLECEKAKWQDLAAVALEKSNDKGRADPQGQPQASLATAKELNGLRSDVKALEHAVRYVRDENRKRKERKRRAQAEKIAEFQRNLAAARSAKSGAVRAAKIQAKLQVKEAKRQAKLQAEKQQTEEYHTEEHQMEEQAEEQQTREHETQVEQVATLPSFMEPVAVPTEPKSTPMKDMPQHTLTFQERVEEQELQNLEEFSMIELCELFEPIDQYEFEEIRRRAEMAALEGLRPSGEVVIEVPAYEDEAEENEDDVEEEVALDDAEDADASFESVDVFGLASYRAMELEYWRSL</sequence>
<organism evidence="11 12">
    <name type="scientific">Coniosporium apollinis (strain CBS 100218)</name>
    <name type="common">Rock-inhabiting black yeast</name>
    <dbReference type="NCBI Taxonomy" id="1168221"/>
    <lineage>
        <taxon>Eukaryota</taxon>
        <taxon>Fungi</taxon>
        <taxon>Dikarya</taxon>
        <taxon>Ascomycota</taxon>
        <taxon>Pezizomycotina</taxon>
        <taxon>Dothideomycetes</taxon>
        <taxon>Dothideomycetes incertae sedis</taxon>
        <taxon>Coniosporium</taxon>
    </lineage>
</organism>
<dbReference type="GO" id="GO:0000743">
    <property type="term" value="P:nuclear migration involved in conjugation with cellular fusion"/>
    <property type="evidence" value="ECO:0007669"/>
    <property type="project" value="TreeGrafter"/>
</dbReference>
<dbReference type="GeneID" id="19904433"/>
<protein>
    <recommendedName>
        <fullName evidence="10">CAP-Gly domain-containing protein</fullName>
    </recommendedName>
</protein>
<dbReference type="GO" id="GO:0030286">
    <property type="term" value="C:dynein complex"/>
    <property type="evidence" value="ECO:0007669"/>
    <property type="project" value="UniProtKB-KW"/>
</dbReference>
<feature type="domain" description="CAP-Gly" evidence="10">
    <location>
        <begin position="24"/>
        <end position="66"/>
    </location>
</feature>
<gene>
    <name evidence="11" type="ORF">W97_07122</name>
</gene>
<evidence type="ECO:0000259" key="10">
    <source>
        <dbReference type="PROSITE" id="PS50245"/>
    </source>
</evidence>
<evidence type="ECO:0000256" key="2">
    <source>
        <dbReference type="ARBA" id="ARBA00011010"/>
    </source>
</evidence>
<evidence type="ECO:0000313" key="11">
    <source>
        <dbReference type="EMBL" id="EON67976.1"/>
    </source>
</evidence>
<dbReference type="Pfam" id="PF12455">
    <property type="entry name" value="Dynactin"/>
    <property type="match status" value="1"/>
</dbReference>
<dbReference type="GO" id="GO:0005819">
    <property type="term" value="C:spindle"/>
    <property type="evidence" value="ECO:0007669"/>
    <property type="project" value="UniProtKB-SubCell"/>
</dbReference>
<evidence type="ECO:0000256" key="8">
    <source>
        <dbReference type="SAM" id="Coils"/>
    </source>
</evidence>
<evidence type="ECO:0000256" key="6">
    <source>
        <dbReference type="ARBA" id="ARBA00023054"/>
    </source>
</evidence>
<dbReference type="eggNOG" id="KOG0971">
    <property type="taxonomic scope" value="Eukaryota"/>
</dbReference>
<reference evidence="12" key="1">
    <citation type="submission" date="2012-06" db="EMBL/GenBank/DDBJ databases">
        <title>The genome sequence of Coniosporium apollinis CBS 100218.</title>
        <authorList>
            <consortium name="The Broad Institute Genome Sequencing Platform"/>
            <person name="Cuomo C."/>
            <person name="Gorbushina A."/>
            <person name="Noack S."/>
            <person name="Walker B."/>
            <person name="Young S.K."/>
            <person name="Zeng Q."/>
            <person name="Gargeya S."/>
            <person name="Fitzgerald M."/>
            <person name="Haas B."/>
            <person name="Abouelleil A."/>
            <person name="Alvarado L."/>
            <person name="Arachchi H.M."/>
            <person name="Berlin A.M."/>
            <person name="Chapman S.B."/>
            <person name="Goldberg J."/>
            <person name="Griggs A."/>
            <person name="Gujja S."/>
            <person name="Hansen M."/>
            <person name="Howarth C."/>
            <person name="Imamovic A."/>
            <person name="Larimer J."/>
            <person name="McCowan C."/>
            <person name="Montmayeur A."/>
            <person name="Murphy C."/>
            <person name="Neiman D."/>
            <person name="Pearson M."/>
            <person name="Priest M."/>
            <person name="Roberts A."/>
            <person name="Saif S."/>
            <person name="Shea T."/>
            <person name="Sisk P."/>
            <person name="Sykes S."/>
            <person name="Wortman J."/>
            <person name="Nusbaum C."/>
            <person name="Birren B."/>
        </authorList>
    </citation>
    <scope>NUCLEOTIDE SEQUENCE [LARGE SCALE GENOMIC DNA]</scope>
    <source>
        <strain evidence="12">CBS 100218</strain>
    </source>
</reference>
<dbReference type="GO" id="GO:0051286">
    <property type="term" value="C:cell tip"/>
    <property type="evidence" value="ECO:0007669"/>
    <property type="project" value="TreeGrafter"/>
</dbReference>
<evidence type="ECO:0000313" key="12">
    <source>
        <dbReference type="Proteomes" id="UP000016924"/>
    </source>
</evidence>
<name>R7Z221_CONA1</name>
<accession>R7Z221</accession>
<dbReference type="Proteomes" id="UP000016924">
    <property type="component" value="Unassembled WGS sequence"/>
</dbReference>
<dbReference type="SMART" id="SM01052">
    <property type="entry name" value="CAP_GLY"/>
    <property type="match status" value="1"/>
</dbReference>
<evidence type="ECO:0000256" key="9">
    <source>
        <dbReference type="SAM" id="MobiDB-lite"/>
    </source>
</evidence>
<dbReference type="PROSITE" id="PS00845">
    <property type="entry name" value="CAP_GLY_1"/>
    <property type="match status" value="1"/>
</dbReference>
<dbReference type="InterPro" id="IPR036859">
    <property type="entry name" value="CAP-Gly_dom_sf"/>
</dbReference>
<dbReference type="AlphaFoldDB" id="R7Z221"/>
<dbReference type="EMBL" id="JH767592">
    <property type="protein sequence ID" value="EON67976.1"/>
    <property type="molecule type" value="Genomic_DNA"/>
</dbReference>